<evidence type="ECO:0000313" key="3">
    <source>
        <dbReference type="Proteomes" id="UP000555728"/>
    </source>
</evidence>
<name>A0A7W6RYK6_9PROT</name>
<evidence type="ECO:0000313" key="2">
    <source>
        <dbReference type="EMBL" id="MBB4285620.1"/>
    </source>
</evidence>
<keyword evidence="1" id="KW-0472">Membrane</keyword>
<evidence type="ECO:0000256" key="1">
    <source>
        <dbReference type="SAM" id="Phobius"/>
    </source>
</evidence>
<sequence>MMLETAEAQTMQVLVLVALALFIGVQAFPIGPVWRRRGLILGAVCLAVAVVFTVVAWYT</sequence>
<organism evidence="2 3">
    <name type="scientific">Roseospira goensis</name>
    <dbReference type="NCBI Taxonomy" id="391922"/>
    <lineage>
        <taxon>Bacteria</taxon>
        <taxon>Pseudomonadati</taxon>
        <taxon>Pseudomonadota</taxon>
        <taxon>Alphaproteobacteria</taxon>
        <taxon>Rhodospirillales</taxon>
        <taxon>Rhodospirillaceae</taxon>
        <taxon>Roseospira</taxon>
    </lineage>
</organism>
<dbReference type="Proteomes" id="UP000555728">
    <property type="component" value="Unassembled WGS sequence"/>
</dbReference>
<proteinExistence type="predicted"/>
<dbReference type="AlphaFoldDB" id="A0A7W6RYK6"/>
<protein>
    <submittedName>
        <fullName evidence="2">Uncharacterized protein</fullName>
    </submittedName>
</protein>
<keyword evidence="1" id="KW-0812">Transmembrane</keyword>
<accession>A0A7W6RYK6</accession>
<gene>
    <name evidence="2" type="ORF">GGD88_001339</name>
</gene>
<keyword evidence="1" id="KW-1133">Transmembrane helix</keyword>
<feature type="transmembrane region" description="Helical" evidence="1">
    <location>
        <begin position="37"/>
        <end position="58"/>
    </location>
</feature>
<dbReference type="RefSeq" id="WP_184433110.1">
    <property type="nucleotide sequence ID" value="NZ_JACIGI010000008.1"/>
</dbReference>
<keyword evidence="3" id="KW-1185">Reference proteome</keyword>
<reference evidence="2 3" key="1">
    <citation type="submission" date="2020-08" db="EMBL/GenBank/DDBJ databases">
        <title>Genome sequencing of Purple Non-Sulfur Bacteria from various extreme environments.</title>
        <authorList>
            <person name="Mayer M."/>
        </authorList>
    </citation>
    <scope>NUCLEOTIDE SEQUENCE [LARGE SCALE GENOMIC DNA]</scope>
    <source>
        <strain evidence="2 3">JA135</strain>
    </source>
</reference>
<dbReference type="EMBL" id="JACIGI010000008">
    <property type="protein sequence ID" value="MBB4285620.1"/>
    <property type="molecule type" value="Genomic_DNA"/>
</dbReference>
<comment type="caution">
    <text evidence="2">The sequence shown here is derived from an EMBL/GenBank/DDBJ whole genome shotgun (WGS) entry which is preliminary data.</text>
</comment>